<dbReference type="InterPro" id="IPR018485">
    <property type="entry name" value="FGGY_C"/>
</dbReference>
<dbReference type="EMBL" id="PSZM01000025">
    <property type="protein sequence ID" value="PQL94110.1"/>
    <property type="molecule type" value="Genomic_DNA"/>
</dbReference>
<keyword evidence="5 8" id="KW-0054">Arabinose catabolism</keyword>
<dbReference type="AlphaFoldDB" id="A0A2S8AER3"/>
<dbReference type="PANTHER" id="PTHR43435:SF4">
    <property type="entry name" value="FGGY CARBOHYDRATE KINASE DOMAIN-CONTAINING PROTEIN"/>
    <property type="match status" value="1"/>
</dbReference>
<dbReference type="SUPFAM" id="SSF53067">
    <property type="entry name" value="Actin-like ATPase domain"/>
    <property type="match status" value="2"/>
</dbReference>
<evidence type="ECO:0000256" key="6">
    <source>
        <dbReference type="ARBA" id="ARBA00023277"/>
    </source>
</evidence>
<organism evidence="11 12">
    <name type="scientific">Apibacter adventoris</name>
    <dbReference type="NCBI Taxonomy" id="1679466"/>
    <lineage>
        <taxon>Bacteria</taxon>
        <taxon>Pseudomonadati</taxon>
        <taxon>Bacteroidota</taxon>
        <taxon>Flavobacteriia</taxon>
        <taxon>Flavobacteriales</taxon>
        <taxon>Weeksellaceae</taxon>
        <taxon>Apibacter</taxon>
    </lineage>
</organism>
<proteinExistence type="inferred from homology"/>
<dbReference type="RefSeq" id="WP_105246214.1">
    <property type="nucleotide sequence ID" value="NZ_PSZM01000025.1"/>
</dbReference>
<protein>
    <recommendedName>
        <fullName evidence="7 8">Ribulokinase</fullName>
        <ecNumber evidence="7 8">2.7.1.16</ecNumber>
    </recommendedName>
</protein>
<dbReference type="EC" id="2.7.1.16" evidence="7 8"/>
<dbReference type="UniPathway" id="UPA00145">
    <property type="reaction ID" value="UER00566"/>
</dbReference>
<reference evidence="11 12" key="1">
    <citation type="submission" date="2018-02" db="EMBL/GenBank/DDBJ databases">
        <title>Genome sequences of Apibacter spp., gut symbionts of Asian honey bees.</title>
        <authorList>
            <person name="Kwong W.K."/>
            <person name="Steele M.I."/>
            <person name="Moran N.A."/>
        </authorList>
    </citation>
    <scope>NUCLEOTIDE SEQUENCE [LARGE SCALE GENOMIC DNA]</scope>
    <source>
        <strain evidence="12">wkB301</strain>
    </source>
</reference>
<dbReference type="InterPro" id="IPR000577">
    <property type="entry name" value="Carb_kinase_FGGY"/>
</dbReference>
<dbReference type="CDD" id="cd07781">
    <property type="entry name" value="ASKHA_NBD_FGGY_L-RBK"/>
    <property type="match status" value="1"/>
</dbReference>
<evidence type="ECO:0000256" key="8">
    <source>
        <dbReference type="RuleBase" id="RU003455"/>
    </source>
</evidence>
<evidence type="ECO:0000256" key="3">
    <source>
        <dbReference type="ARBA" id="ARBA00022777"/>
    </source>
</evidence>
<accession>A0A2S8AER3</accession>
<dbReference type="PIRSF" id="PIRSF000538">
    <property type="entry name" value="GlpK"/>
    <property type="match status" value="1"/>
</dbReference>
<name>A0A2S8AER3_9FLAO</name>
<evidence type="ECO:0000259" key="9">
    <source>
        <dbReference type="Pfam" id="PF00370"/>
    </source>
</evidence>
<comment type="caution">
    <text evidence="11">The sequence shown here is derived from an EMBL/GenBank/DDBJ whole genome shotgun (WGS) entry which is preliminary data.</text>
</comment>
<gene>
    <name evidence="11" type="ORF">C4S77_03915</name>
</gene>
<dbReference type="GO" id="GO:0019569">
    <property type="term" value="P:L-arabinose catabolic process to D-xylulose 5-phosphate"/>
    <property type="evidence" value="ECO:0007669"/>
    <property type="project" value="UniProtKB-UniPathway"/>
</dbReference>
<evidence type="ECO:0000313" key="11">
    <source>
        <dbReference type="EMBL" id="PQL94110.1"/>
    </source>
</evidence>
<dbReference type="Gene3D" id="3.30.420.40">
    <property type="match status" value="2"/>
</dbReference>
<dbReference type="InterPro" id="IPR018484">
    <property type="entry name" value="FGGY_N"/>
</dbReference>
<evidence type="ECO:0000256" key="1">
    <source>
        <dbReference type="ARBA" id="ARBA00022679"/>
    </source>
</evidence>
<feature type="domain" description="Carbohydrate kinase FGGY N-terminal" evidence="9">
    <location>
        <begin position="6"/>
        <end position="279"/>
    </location>
</feature>
<dbReference type="NCBIfam" id="NF003154">
    <property type="entry name" value="PRK04123.1"/>
    <property type="match status" value="1"/>
</dbReference>
<evidence type="ECO:0000256" key="7">
    <source>
        <dbReference type="NCBIfam" id="TIGR01234"/>
    </source>
</evidence>
<comment type="similarity">
    <text evidence="8">Belongs to the ribulokinase family.</text>
</comment>
<comment type="catalytic activity">
    <reaction evidence="8">
        <text>L-ribulose + ATP = L-ribulose 5-phosphate + ADP + H(+)</text>
        <dbReference type="Rhea" id="RHEA:22072"/>
        <dbReference type="ChEBI" id="CHEBI:15378"/>
        <dbReference type="ChEBI" id="CHEBI:16880"/>
        <dbReference type="ChEBI" id="CHEBI:30616"/>
        <dbReference type="ChEBI" id="CHEBI:58226"/>
        <dbReference type="ChEBI" id="CHEBI:456216"/>
        <dbReference type="EC" id="2.7.1.16"/>
    </reaction>
</comment>
<comment type="pathway">
    <text evidence="8">Carbohydrate degradation; L-arabinose degradation via L-ribulose; D-xylulose 5-phosphate from L-arabinose (bacterial route): step 2/3.</text>
</comment>
<dbReference type="InterPro" id="IPR043129">
    <property type="entry name" value="ATPase_NBD"/>
</dbReference>
<dbReference type="GO" id="GO:0008741">
    <property type="term" value="F:ribulokinase activity"/>
    <property type="evidence" value="ECO:0007669"/>
    <property type="project" value="UniProtKB-UniRule"/>
</dbReference>
<dbReference type="PANTHER" id="PTHR43435">
    <property type="entry name" value="RIBULOKINASE"/>
    <property type="match status" value="1"/>
</dbReference>
<evidence type="ECO:0000259" key="10">
    <source>
        <dbReference type="Pfam" id="PF02782"/>
    </source>
</evidence>
<dbReference type="GO" id="GO:0005737">
    <property type="term" value="C:cytoplasm"/>
    <property type="evidence" value="ECO:0007669"/>
    <property type="project" value="TreeGrafter"/>
</dbReference>
<keyword evidence="3 8" id="KW-0418">Kinase</keyword>
<dbReference type="Pfam" id="PF02782">
    <property type="entry name" value="FGGY_C"/>
    <property type="match status" value="1"/>
</dbReference>
<keyword evidence="4" id="KW-0067">ATP-binding</keyword>
<dbReference type="OrthoDB" id="9805576at2"/>
<dbReference type="InterPro" id="IPR005929">
    <property type="entry name" value="Ribulokinase"/>
</dbReference>
<keyword evidence="6 8" id="KW-0119">Carbohydrate metabolism</keyword>
<dbReference type="GO" id="GO:0019150">
    <property type="term" value="F:D-ribulokinase activity"/>
    <property type="evidence" value="ECO:0007669"/>
    <property type="project" value="TreeGrafter"/>
</dbReference>
<keyword evidence="2" id="KW-0547">Nucleotide-binding</keyword>
<keyword evidence="12" id="KW-1185">Reference proteome</keyword>
<evidence type="ECO:0000256" key="5">
    <source>
        <dbReference type="ARBA" id="ARBA00022935"/>
    </source>
</evidence>
<dbReference type="Proteomes" id="UP000238042">
    <property type="component" value="Unassembled WGS sequence"/>
</dbReference>
<evidence type="ECO:0000256" key="2">
    <source>
        <dbReference type="ARBA" id="ARBA00022741"/>
    </source>
</evidence>
<feature type="domain" description="Carbohydrate kinase FGGY C-terminal" evidence="10">
    <location>
        <begin position="291"/>
        <end position="488"/>
    </location>
</feature>
<dbReference type="NCBIfam" id="TIGR01234">
    <property type="entry name" value="L-ribulokinase"/>
    <property type="match status" value="1"/>
</dbReference>
<keyword evidence="1 8" id="KW-0808">Transferase</keyword>
<dbReference type="GO" id="GO:0005524">
    <property type="term" value="F:ATP binding"/>
    <property type="evidence" value="ECO:0007669"/>
    <property type="project" value="UniProtKB-UniRule"/>
</dbReference>
<evidence type="ECO:0000256" key="4">
    <source>
        <dbReference type="ARBA" id="ARBA00022840"/>
    </source>
</evidence>
<sequence length="560" mass="61517">MEKDSYILGVDFGTLSVRSTIVRVSDGFEKGTAAVEYKHGVMDTHLTASEGEPLPPDFALQVPADYLKAFHKSVHGAIENSGVLIRHIIGIGIDFTSSTVLATDEKGTPLSDYPQFKNRPHAYAKLWKHHGGNSQAKRLLEVAKKRNESWLPRYGGLLSSELALPKVLETFEEDREIYDKAAYFVDATDWIVWLLTGKLVYASGDSGFKRHFQDGQYPSSEYLEAVAPGFGNMFIDKMSGPVQPLGSKAGELTDKMAEWLGLNPGISVAVGNIDAHVTAAAIKAVEPGIMTAIIGTSAVYLVNAEDFKEVPGMLGIVYEGINEGLWCFEAGQSAFGDLFAWFISNCVPEEYEVEAKKEGINIHDYLTRKASSQEIGEHGLIALDWHNGNRSILSDAHLSGLILGQSLITRAEDIYRALLESCAFGARKIIETIKNNGVEIKEIVAAGGLLKNKFLMQMLSDVTRIPLSISDASLVGALGSAIYGAVAAGCYKNLQEASNAMGNKVPNVYKPHENRSIKYDKLYQEYLILHDYFGTGQNNVMHRLKAIREEAIKEKNYKKN</sequence>
<evidence type="ECO:0000313" key="12">
    <source>
        <dbReference type="Proteomes" id="UP000238042"/>
    </source>
</evidence>
<dbReference type="Pfam" id="PF00370">
    <property type="entry name" value="FGGY_N"/>
    <property type="match status" value="1"/>
</dbReference>